<evidence type="ECO:0000313" key="3">
    <source>
        <dbReference type="Proteomes" id="UP001500618"/>
    </source>
</evidence>
<dbReference type="RefSeq" id="WP_163573008.1">
    <property type="nucleotide sequence ID" value="NZ_BAAANY010000008.1"/>
</dbReference>
<sequence>MRMGLRLLVVTSILIVTAGAASPMAPAFGAAVQSVNYAALYSWTGNGFVGHRVFTPPAGHVNGGCFGLADTNRFGPYHSFHNISSGVAAQLFEFANCKGRDMGWAYPYEYKQTCSTCHVRSVYFIPYCYCGSKRQIRSTPPAPSTGTNLRRS</sequence>
<protein>
    <submittedName>
        <fullName evidence="2">Uncharacterized protein</fullName>
    </submittedName>
</protein>
<dbReference type="EMBL" id="BAAANY010000008">
    <property type="protein sequence ID" value="GAA1673675.1"/>
    <property type="molecule type" value="Genomic_DNA"/>
</dbReference>
<keyword evidence="3" id="KW-1185">Reference proteome</keyword>
<comment type="caution">
    <text evidence="2">The sequence shown here is derived from an EMBL/GenBank/DDBJ whole genome shotgun (WGS) entry which is preliminary data.</text>
</comment>
<gene>
    <name evidence="2" type="ORF">GCM10009765_23810</name>
</gene>
<dbReference type="Proteomes" id="UP001500618">
    <property type="component" value="Unassembled WGS sequence"/>
</dbReference>
<accession>A0ABN2GMW8</accession>
<evidence type="ECO:0000256" key="1">
    <source>
        <dbReference type="SAM" id="SignalP"/>
    </source>
</evidence>
<name>A0ABN2GMW8_9ACTN</name>
<feature type="signal peptide" evidence="1">
    <location>
        <begin position="1"/>
        <end position="20"/>
    </location>
</feature>
<evidence type="ECO:0000313" key="2">
    <source>
        <dbReference type="EMBL" id="GAA1673675.1"/>
    </source>
</evidence>
<keyword evidence="1" id="KW-0732">Signal</keyword>
<feature type="chain" id="PRO_5046648249" evidence="1">
    <location>
        <begin position="21"/>
        <end position="152"/>
    </location>
</feature>
<reference evidence="2 3" key="1">
    <citation type="journal article" date="2019" name="Int. J. Syst. Evol. Microbiol.">
        <title>The Global Catalogue of Microorganisms (GCM) 10K type strain sequencing project: providing services to taxonomists for standard genome sequencing and annotation.</title>
        <authorList>
            <consortium name="The Broad Institute Genomics Platform"/>
            <consortium name="The Broad Institute Genome Sequencing Center for Infectious Disease"/>
            <person name="Wu L."/>
            <person name="Ma J."/>
        </authorList>
    </citation>
    <scope>NUCLEOTIDE SEQUENCE [LARGE SCALE GENOMIC DNA]</scope>
    <source>
        <strain evidence="2 3">JCM 14718</strain>
    </source>
</reference>
<proteinExistence type="predicted"/>
<organism evidence="2 3">
    <name type="scientific">Fodinicola feengrottensis</name>
    <dbReference type="NCBI Taxonomy" id="435914"/>
    <lineage>
        <taxon>Bacteria</taxon>
        <taxon>Bacillati</taxon>
        <taxon>Actinomycetota</taxon>
        <taxon>Actinomycetes</taxon>
        <taxon>Mycobacteriales</taxon>
        <taxon>Fodinicola</taxon>
    </lineage>
</organism>